<proteinExistence type="predicted"/>
<dbReference type="EMBL" id="CACVAU010000056">
    <property type="protein sequence ID" value="CAA6819570.1"/>
    <property type="molecule type" value="Genomic_DNA"/>
</dbReference>
<organism evidence="1">
    <name type="scientific">uncultured Sulfurovum sp</name>
    <dbReference type="NCBI Taxonomy" id="269237"/>
    <lineage>
        <taxon>Bacteria</taxon>
        <taxon>Pseudomonadati</taxon>
        <taxon>Campylobacterota</taxon>
        <taxon>Epsilonproteobacteria</taxon>
        <taxon>Campylobacterales</taxon>
        <taxon>Sulfurovaceae</taxon>
        <taxon>Sulfurovum</taxon>
        <taxon>environmental samples</taxon>
    </lineage>
</organism>
<name>A0A6S6TSF3_9BACT</name>
<dbReference type="AlphaFoldDB" id="A0A6S6TSF3"/>
<feature type="non-terminal residue" evidence="1">
    <location>
        <position position="21"/>
    </location>
</feature>
<protein>
    <submittedName>
        <fullName evidence="1">Uncharacterized protein</fullName>
    </submittedName>
</protein>
<reference evidence="1" key="1">
    <citation type="submission" date="2020-01" db="EMBL/GenBank/DDBJ databases">
        <authorList>
            <person name="Meier V. D."/>
            <person name="Meier V D."/>
        </authorList>
    </citation>
    <scope>NUCLEOTIDE SEQUENCE</scope>
    <source>
        <strain evidence="1">HLG_WM_MAG_05</strain>
    </source>
</reference>
<sequence>MKYASDLTDVEWELIQEYFKK</sequence>
<evidence type="ECO:0000313" key="1">
    <source>
        <dbReference type="EMBL" id="CAA6819570.1"/>
    </source>
</evidence>
<gene>
    <name evidence="1" type="ORF">HELGO_WM17662</name>
</gene>
<accession>A0A6S6TSF3</accession>